<keyword evidence="3" id="KW-1134">Transmembrane beta strand</keyword>
<evidence type="ECO:0000313" key="17">
    <source>
        <dbReference type="Proteomes" id="UP000659697"/>
    </source>
</evidence>
<name>A0ABQ3KW70_9ALTE</name>
<evidence type="ECO:0000259" key="14">
    <source>
        <dbReference type="Pfam" id="PF00593"/>
    </source>
</evidence>
<proteinExistence type="inferred from homology"/>
<organism evidence="16 17">
    <name type="scientific">Alishewanella longhuensis</name>
    <dbReference type="NCBI Taxonomy" id="1091037"/>
    <lineage>
        <taxon>Bacteria</taxon>
        <taxon>Pseudomonadati</taxon>
        <taxon>Pseudomonadota</taxon>
        <taxon>Gammaproteobacteria</taxon>
        <taxon>Alteromonadales</taxon>
        <taxon>Alteromonadaceae</taxon>
        <taxon>Alishewanella</taxon>
    </lineage>
</organism>
<accession>A0ABQ3KW70</accession>
<evidence type="ECO:0000256" key="13">
    <source>
        <dbReference type="SAM" id="SignalP"/>
    </source>
</evidence>
<dbReference type="EMBL" id="BNAO01000002">
    <property type="protein sequence ID" value="GHG63081.1"/>
    <property type="molecule type" value="Genomic_DNA"/>
</dbReference>
<dbReference type="RefSeq" id="WP_189430581.1">
    <property type="nucleotide sequence ID" value="NZ_BNAO01000002.1"/>
</dbReference>
<keyword evidence="8" id="KW-0406">Ion transport</keyword>
<comment type="similarity">
    <text evidence="12">Belongs to the TonB-dependent receptor family.</text>
</comment>
<comment type="caution">
    <text evidence="16">The sequence shown here is derived from an EMBL/GenBank/DDBJ whole genome shotgun (WGS) entry which is preliminary data.</text>
</comment>
<keyword evidence="11" id="KW-0998">Cell outer membrane</keyword>
<keyword evidence="9 12" id="KW-0798">TonB box</keyword>
<evidence type="ECO:0000256" key="1">
    <source>
        <dbReference type="ARBA" id="ARBA00004571"/>
    </source>
</evidence>
<keyword evidence="5" id="KW-0812">Transmembrane</keyword>
<dbReference type="InterPro" id="IPR039426">
    <property type="entry name" value="TonB-dep_rcpt-like"/>
</dbReference>
<evidence type="ECO:0000256" key="10">
    <source>
        <dbReference type="ARBA" id="ARBA00023136"/>
    </source>
</evidence>
<dbReference type="InterPro" id="IPR037066">
    <property type="entry name" value="Plug_dom_sf"/>
</dbReference>
<dbReference type="Gene3D" id="2.40.170.20">
    <property type="entry name" value="TonB-dependent receptor, beta-barrel domain"/>
    <property type="match status" value="1"/>
</dbReference>
<comment type="subcellular location">
    <subcellularLocation>
        <location evidence="1">Cell outer membrane</location>
        <topology evidence="1">Multi-pass membrane protein</topology>
    </subcellularLocation>
</comment>
<evidence type="ECO:0000256" key="12">
    <source>
        <dbReference type="RuleBase" id="RU003357"/>
    </source>
</evidence>
<feature type="signal peptide" evidence="13">
    <location>
        <begin position="1"/>
        <end position="22"/>
    </location>
</feature>
<sequence>MRLPLNKITSAVLLAISLPVVAQVAAENTDNTNTVASKENNQIEQIVVTGKASGMSGLRVDQSYAITSVSADNITKLAPKSTAELFTVVPGVWAESSGGVAGANVFVRGFPSTGDAPFLSLQLNGAVIYPPSTLSFLENSSIFRLDETIQFMEALRGGANPVISHGQPGLTTNFVLKEGSDQTEGLVKYSTSNYGQQRIDGVISGKLADRLYFMAGGYINQSEGPRETGFTSEKGHQFTINITKELDNGTINFYTRQTDDHGVWHLPVPLNVAGIDNKFTQIGPLNRQASIAYGPNGETASYDFGDGRGWKGGITGGTVDLDLTDDWRLVYRFSHLSGQANTLGLVPEGGAARLGDIRGVNETVTGAATGNSYNDDIFVQQIGRWVVLKDINAFTNDLALTHRTDNATYTLGLYQTRYGVKDWWSIGNQAWHVLQKGGELLSGLACNDTQDSCSWNYDIDASGDGHTQAFYAAAEYQLTEQLRIDAGARRENHKIVYTVDEGLTGRTSKAVDYDESKIAWTVGANYMWQPNMGVFARVNQGNKMPHFDDFRDNFDAFTAGDKLIKEVSQYELGYKWAERNHSVYITGFYNEVEGEVFVTRPGAPAEILTTKALGVEVDANYMANNGFMLNLNATLQDTEISNHPDPLVIGNQAMRQPKWQLRLTPSYGFEMADMFATLYGTISSVSDRYGDNGNTVTLEGYTKLDLGLQLDVTDNLTAQLAVANLTDKAGVTEGDPRNPASPNGRYIMPRTIDFSVTYRF</sequence>
<evidence type="ECO:0000256" key="4">
    <source>
        <dbReference type="ARBA" id="ARBA00022496"/>
    </source>
</evidence>
<dbReference type="InterPro" id="IPR012910">
    <property type="entry name" value="Plug_dom"/>
</dbReference>
<keyword evidence="16" id="KW-0675">Receptor</keyword>
<dbReference type="PANTHER" id="PTHR32552">
    <property type="entry name" value="FERRICHROME IRON RECEPTOR-RELATED"/>
    <property type="match status" value="1"/>
</dbReference>
<dbReference type="InterPro" id="IPR036942">
    <property type="entry name" value="Beta-barrel_TonB_sf"/>
</dbReference>
<keyword evidence="7" id="KW-0408">Iron</keyword>
<reference evidence="17" key="1">
    <citation type="journal article" date="2019" name="Int. J. Syst. Evol. Microbiol.">
        <title>The Global Catalogue of Microorganisms (GCM) 10K type strain sequencing project: providing services to taxonomists for standard genome sequencing and annotation.</title>
        <authorList>
            <consortium name="The Broad Institute Genomics Platform"/>
            <consortium name="The Broad Institute Genome Sequencing Center for Infectious Disease"/>
            <person name="Wu L."/>
            <person name="Ma J."/>
        </authorList>
    </citation>
    <scope>NUCLEOTIDE SEQUENCE [LARGE SCALE GENOMIC DNA]</scope>
    <source>
        <strain evidence="17">CGMCC 1.7003</strain>
    </source>
</reference>
<dbReference type="Pfam" id="PF00593">
    <property type="entry name" value="TonB_dep_Rec_b-barrel"/>
    <property type="match status" value="1"/>
</dbReference>
<dbReference type="Gene3D" id="2.170.130.10">
    <property type="entry name" value="TonB-dependent receptor, plug domain"/>
    <property type="match status" value="1"/>
</dbReference>
<feature type="domain" description="TonB-dependent receptor-like beta-barrel" evidence="14">
    <location>
        <begin position="295"/>
        <end position="725"/>
    </location>
</feature>
<protein>
    <submittedName>
        <fullName evidence="16">TonB-dependent receptor</fullName>
    </submittedName>
</protein>
<dbReference type="SUPFAM" id="SSF56935">
    <property type="entry name" value="Porins"/>
    <property type="match status" value="1"/>
</dbReference>
<evidence type="ECO:0000256" key="2">
    <source>
        <dbReference type="ARBA" id="ARBA00022448"/>
    </source>
</evidence>
<evidence type="ECO:0000259" key="15">
    <source>
        <dbReference type="Pfam" id="PF07715"/>
    </source>
</evidence>
<keyword evidence="2" id="KW-0813">Transport</keyword>
<feature type="chain" id="PRO_5047008661" evidence="13">
    <location>
        <begin position="23"/>
        <end position="760"/>
    </location>
</feature>
<evidence type="ECO:0000256" key="5">
    <source>
        <dbReference type="ARBA" id="ARBA00022692"/>
    </source>
</evidence>
<dbReference type="InterPro" id="IPR000531">
    <property type="entry name" value="Beta-barrel_TonB"/>
</dbReference>
<keyword evidence="4" id="KW-0410">Iron transport</keyword>
<gene>
    <name evidence="16" type="primary">fhuA</name>
    <name evidence="16" type="ORF">GCM10010919_08460</name>
</gene>
<dbReference type="Pfam" id="PF07715">
    <property type="entry name" value="Plug"/>
    <property type="match status" value="1"/>
</dbReference>
<evidence type="ECO:0000256" key="9">
    <source>
        <dbReference type="ARBA" id="ARBA00023077"/>
    </source>
</evidence>
<keyword evidence="6 13" id="KW-0732">Signal</keyword>
<keyword evidence="10 12" id="KW-0472">Membrane</keyword>
<dbReference type="Proteomes" id="UP000659697">
    <property type="component" value="Unassembled WGS sequence"/>
</dbReference>
<feature type="domain" description="TonB-dependent receptor plug" evidence="15">
    <location>
        <begin position="61"/>
        <end position="167"/>
    </location>
</feature>
<evidence type="ECO:0000256" key="8">
    <source>
        <dbReference type="ARBA" id="ARBA00023065"/>
    </source>
</evidence>
<dbReference type="PANTHER" id="PTHR32552:SF89">
    <property type="entry name" value="CATECHOLATE SIDEROPHORE RECEPTOR FIU"/>
    <property type="match status" value="1"/>
</dbReference>
<evidence type="ECO:0000256" key="7">
    <source>
        <dbReference type="ARBA" id="ARBA00023004"/>
    </source>
</evidence>
<evidence type="ECO:0000256" key="11">
    <source>
        <dbReference type="ARBA" id="ARBA00023237"/>
    </source>
</evidence>
<keyword evidence="17" id="KW-1185">Reference proteome</keyword>
<evidence type="ECO:0000313" key="16">
    <source>
        <dbReference type="EMBL" id="GHG63081.1"/>
    </source>
</evidence>
<evidence type="ECO:0000256" key="6">
    <source>
        <dbReference type="ARBA" id="ARBA00022729"/>
    </source>
</evidence>
<evidence type="ECO:0000256" key="3">
    <source>
        <dbReference type="ARBA" id="ARBA00022452"/>
    </source>
</evidence>